<keyword evidence="2" id="KW-1185">Reference proteome</keyword>
<proteinExistence type="predicted"/>
<gene>
    <name evidence="1" type="ORF">DHETER_LOCUS8349</name>
</gene>
<comment type="caution">
    <text evidence="1">The sequence shown here is derived from an EMBL/GenBank/DDBJ whole genome shotgun (WGS) entry which is preliminary data.</text>
</comment>
<evidence type="ECO:0000313" key="2">
    <source>
        <dbReference type="Proteomes" id="UP000789702"/>
    </source>
</evidence>
<sequence length="548" mass="61584">ELAYASVRGLEFTYNDSTLYQSINFFVKWLQIDNQLYGGIYPIILYPTVIPKEANDSELVHPAFHASLTKAKDDSHGVIYFKYFSMLLQEMTFEIDEDFLFALLDFTKIQGFATQEPDAPLIDGALDIPEPKTAEGDNQLYFEVLHINPMKINISFVRTEPNNYFQYLRPAPRNPIMFFFNVLTMAIGNINDAPIKLNALVMENMRVSFPVLIDRIRQHYGEAFIYQVHKIVGSADFLGNPVGLFNNLSSGVVDIFYEPYQGIVMSDRPQDLGIGIARGATSFVKKTVYGFSDSVSKFTGSIGKGLAAATLDKTFQDRRRMSQYKNRPKHAFYGVAQGANSLVTSIGSGFEGLRKPIEGVEKEGATGLIKGVGKGIVGFVTKPVVGILDLTSNITAGIRNTTTVFDENEIVPTRLPRYVGRDGILRPYQQREALGQSWLKQLEDGKYFNDEYVAHLNLIGNDQIIMLTRTRMMLVKIKKRGLKVDWEVPFSDLQAINLQSTGILLTLRGNNTGPFIPISDQSDKEWFERQVEQVINELNAEKKANVTV</sequence>
<feature type="non-terminal residue" evidence="1">
    <location>
        <position position="1"/>
    </location>
</feature>
<dbReference type="EMBL" id="CAJVPU010013102">
    <property type="protein sequence ID" value="CAG8629647.1"/>
    <property type="molecule type" value="Genomic_DNA"/>
</dbReference>
<evidence type="ECO:0000313" key="1">
    <source>
        <dbReference type="EMBL" id="CAG8629647.1"/>
    </source>
</evidence>
<reference evidence="1" key="1">
    <citation type="submission" date="2021-06" db="EMBL/GenBank/DDBJ databases">
        <authorList>
            <person name="Kallberg Y."/>
            <person name="Tangrot J."/>
            <person name="Rosling A."/>
        </authorList>
    </citation>
    <scope>NUCLEOTIDE SEQUENCE</scope>
    <source>
        <strain evidence="1">IL203A</strain>
    </source>
</reference>
<dbReference type="Proteomes" id="UP000789702">
    <property type="component" value="Unassembled WGS sequence"/>
</dbReference>
<accession>A0ACA9N7P7</accession>
<protein>
    <submittedName>
        <fullName evidence="1">9806_t:CDS:1</fullName>
    </submittedName>
</protein>
<organism evidence="1 2">
    <name type="scientific">Dentiscutata heterogama</name>
    <dbReference type="NCBI Taxonomy" id="1316150"/>
    <lineage>
        <taxon>Eukaryota</taxon>
        <taxon>Fungi</taxon>
        <taxon>Fungi incertae sedis</taxon>
        <taxon>Mucoromycota</taxon>
        <taxon>Glomeromycotina</taxon>
        <taxon>Glomeromycetes</taxon>
        <taxon>Diversisporales</taxon>
        <taxon>Gigasporaceae</taxon>
        <taxon>Dentiscutata</taxon>
    </lineage>
</organism>
<name>A0ACA9N7P7_9GLOM</name>